<evidence type="ECO:0000259" key="6">
    <source>
        <dbReference type="PROSITE" id="PS51384"/>
    </source>
</evidence>
<dbReference type="EMBL" id="JAFBDT010000005">
    <property type="protein sequence ID" value="MBM7561532.1"/>
    <property type="molecule type" value="Genomic_DNA"/>
</dbReference>
<evidence type="ECO:0000259" key="5">
    <source>
        <dbReference type="PROSITE" id="PS51085"/>
    </source>
</evidence>
<feature type="domain" description="2Fe-2S ferredoxin-type" evidence="5">
    <location>
        <begin position="35"/>
        <end position="125"/>
    </location>
</feature>
<reference evidence="7 8" key="1">
    <citation type="submission" date="2021-01" db="EMBL/GenBank/DDBJ databases">
        <title>Genomic Encyclopedia of Type Strains, Phase IV (KMG-IV): sequencing the most valuable type-strain genomes for metagenomic binning, comparative biology and taxonomic classification.</title>
        <authorList>
            <person name="Goeker M."/>
        </authorList>
    </citation>
    <scope>NUCLEOTIDE SEQUENCE [LARGE SCALE GENOMIC DNA]</scope>
    <source>
        <strain evidence="7 8">DSM 24436</strain>
    </source>
</reference>
<dbReference type="InterPro" id="IPR008333">
    <property type="entry name" value="Cbr1-like_FAD-bd_dom"/>
</dbReference>
<evidence type="ECO:0000313" key="7">
    <source>
        <dbReference type="EMBL" id="MBM7561532.1"/>
    </source>
</evidence>
<accession>A0ABS2MQ44</accession>
<dbReference type="Pfam" id="PF00970">
    <property type="entry name" value="FAD_binding_6"/>
    <property type="match status" value="1"/>
</dbReference>
<dbReference type="SUPFAM" id="SSF54292">
    <property type="entry name" value="2Fe-2S ferredoxin-like"/>
    <property type="match status" value="1"/>
</dbReference>
<dbReference type="Gene3D" id="2.40.30.10">
    <property type="entry name" value="Translation factors"/>
    <property type="match status" value="2"/>
</dbReference>
<name>A0ABS2MQ44_9FIRM</name>
<comment type="caution">
    <text evidence="7">The sequence shown here is derived from an EMBL/GenBank/DDBJ whole genome shotgun (WGS) entry which is preliminary data.</text>
</comment>
<keyword evidence="8" id="KW-1185">Reference proteome</keyword>
<dbReference type="SUPFAM" id="SSF63380">
    <property type="entry name" value="Riboflavin synthase domain-like"/>
    <property type="match status" value="1"/>
</dbReference>
<dbReference type="SUPFAM" id="SSF52343">
    <property type="entry name" value="Ferredoxin reductase-like, C-terminal NADP-linked domain"/>
    <property type="match status" value="1"/>
</dbReference>
<dbReference type="InterPro" id="IPR017938">
    <property type="entry name" value="Riboflavin_synthase-like_b-brl"/>
</dbReference>
<dbReference type="Pfam" id="PF00111">
    <property type="entry name" value="Fer2"/>
    <property type="match status" value="1"/>
</dbReference>
<dbReference type="Gene3D" id="3.40.50.80">
    <property type="entry name" value="Nucleotide-binding domain of ferredoxin-NADP reductase (FNR) module"/>
    <property type="match status" value="1"/>
</dbReference>
<dbReference type="InterPro" id="IPR001433">
    <property type="entry name" value="OxRdtase_FAD/NAD-bd"/>
</dbReference>
<dbReference type="PRINTS" id="PR00410">
    <property type="entry name" value="PHEHYDRXLASE"/>
</dbReference>
<feature type="domain" description="FAD-binding FR-type" evidence="6">
    <location>
        <begin position="128"/>
        <end position="234"/>
    </location>
</feature>
<dbReference type="Pfam" id="PF00175">
    <property type="entry name" value="NAD_binding_1"/>
    <property type="match status" value="1"/>
</dbReference>
<dbReference type="PANTHER" id="PTHR43644">
    <property type="entry name" value="NA(+)-TRANSLOCATING NADH-QUINONE REDUCTASE SUBUNIT"/>
    <property type="match status" value="1"/>
</dbReference>
<dbReference type="InterPro" id="IPR017927">
    <property type="entry name" value="FAD-bd_FR_type"/>
</dbReference>
<keyword evidence="1" id="KW-0813">Transport</keyword>
<keyword evidence="3" id="KW-0274">FAD</keyword>
<dbReference type="InterPro" id="IPR012675">
    <property type="entry name" value="Beta-grasp_dom_sf"/>
</dbReference>
<dbReference type="InterPro" id="IPR001709">
    <property type="entry name" value="Flavoprot_Pyr_Nucl_cyt_Rdtase"/>
</dbReference>
<gene>
    <name evidence="7" type="ORF">JOC49_001052</name>
</gene>
<evidence type="ECO:0000256" key="4">
    <source>
        <dbReference type="ARBA" id="ARBA00023004"/>
    </source>
</evidence>
<dbReference type="GO" id="GO:0016491">
    <property type="term" value="F:oxidoreductase activity"/>
    <property type="evidence" value="ECO:0007669"/>
    <property type="project" value="UniProtKB-KW"/>
</dbReference>
<protein>
    <submittedName>
        <fullName evidence="7">Na+-transporting NADH:ubiquinone oxidoreductase subunit F</fullName>
        <ecNumber evidence="7">1.6.5.-</ecNumber>
    </submittedName>
</protein>
<dbReference type="InterPro" id="IPR036010">
    <property type="entry name" value="2Fe-2S_ferredoxin-like_sf"/>
</dbReference>
<sequence>MSTIAQTVLTISGITGLLALLLSVANKTIANYGEKKITINSEKDLLVDGGDTLLSALVDQKIFIPSACGGKGSCGYCKVTVLEGGGEILPTELGYVTPDERQQGVRLSCQLKVREDLKIQIPEELFSVKQFDYHVEFLKDVTPTIKHLRLSLPDNEEITFKAGQYIQILAPKYKESDEEVYRAYSIASSPLDTKAIELYIGYVKEGKATTYVHNYLKEGQKITVVGPYGDFYYQEGDRDMVMVAIGTGMAPIMSILKYMHSKQINRNVTFYFGARTREDLFEMETLDGLMKDMPNLKVITCLSKPTESCNWDGEQGRVTDMLKKFLDTATQKEAYLCGSPVMIDSVIPILKEKGMPEERIYYDKFE</sequence>
<dbReference type="InterPro" id="IPR039261">
    <property type="entry name" value="FNR_nucleotide-bd"/>
</dbReference>
<dbReference type="EC" id="1.6.5.-" evidence="7"/>
<keyword evidence="7" id="KW-0560">Oxidoreductase</keyword>
<keyword evidence="2" id="KW-0285">Flavoprotein</keyword>
<dbReference type="InterPro" id="IPR001041">
    <property type="entry name" value="2Fe-2S_ferredoxin-type"/>
</dbReference>
<organism evidence="7 8">
    <name type="scientific">Fusibacter tunisiensis</name>
    <dbReference type="NCBI Taxonomy" id="1008308"/>
    <lineage>
        <taxon>Bacteria</taxon>
        <taxon>Bacillati</taxon>
        <taxon>Bacillota</taxon>
        <taxon>Clostridia</taxon>
        <taxon>Eubacteriales</taxon>
        <taxon>Eubacteriales Family XII. Incertae Sedis</taxon>
        <taxon>Fusibacter</taxon>
    </lineage>
</organism>
<proteinExistence type="predicted"/>
<evidence type="ECO:0000256" key="1">
    <source>
        <dbReference type="ARBA" id="ARBA00022448"/>
    </source>
</evidence>
<evidence type="ECO:0000313" key="8">
    <source>
        <dbReference type="Proteomes" id="UP000767854"/>
    </source>
</evidence>
<keyword evidence="4" id="KW-0408">Iron</keyword>
<dbReference type="RefSeq" id="WP_204663119.1">
    <property type="nucleotide sequence ID" value="NZ_JAFBDT010000005.1"/>
</dbReference>
<dbReference type="CDD" id="cd00207">
    <property type="entry name" value="fer2"/>
    <property type="match status" value="1"/>
</dbReference>
<dbReference type="PANTHER" id="PTHR43644:SF1">
    <property type="entry name" value="NAD(P)H-FLAVIN REDUCTASE"/>
    <property type="match status" value="1"/>
</dbReference>
<dbReference type="PROSITE" id="PS51085">
    <property type="entry name" value="2FE2S_FER_2"/>
    <property type="match status" value="1"/>
</dbReference>
<dbReference type="PRINTS" id="PR00371">
    <property type="entry name" value="FPNCR"/>
</dbReference>
<dbReference type="Proteomes" id="UP000767854">
    <property type="component" value="Unassembled WGS sequence"/>
</dbReference>
<evidence type="ECO:0000256" key="2">
    <source>
        <dbReference type="ARBA" id="ARBA00022630"/>
    </source>
</evidence>
<evidence type="ECO:0000256" key="3">
    <source>
        <dbReference type="ARBA" id="ARBA00022827"/>
    </source>
</evidence>
<dbReference type="PROSITE" id="PS51384">
    <property type="entry name" value="FAD_FR"/>
    <property type="match status" value="1"/>
</dbReference>
<dbReference type="Gene3D" id="3.10.20.30">
    <property type="match status" value="1"/>
</dbReference>